<dbReference type="EMBL" id="QMDL01000003">
    <property type="protein sequence ID" value="RMJ03079.1"/>
    <property type="molecule type" value="Genomic_DNA"/>
</dbReference>
<comment type="caution">
    <text evidence="3">The sequence shown here is derived from an EMBL/GenBank/DDBJ whole genome shotgun (WGS) entry which is preliminary data.</text>
</comment>
<evidence type="ECO:0000313" key="4">
    <source>
        <dbReference type="Proteomes" id="UP000265903"/>
    </source>
</evidence>
<reference evidence="3 4" key="1">
    <citation type="submission" date="2018-08" db="EMBL/GenBank/DDBJ databases">
        <title>Whole Genome Sequence of the Moderate Halophilic Marine Bacterium Marinobacter litoralis Sw-45.</title>
        <authorList>
            <person name="Musa H."/>
        </authorList>
    </citation>
    <scope>NUCLEOTIDE SEQUENCE [LARGE SCALE GENOMIC DNA]</scope>
    <source>
        <strain evidence="3 4">Sw-45</strain>
    </source>
</reference>
<feature type="transmembrane region" description="Helical" evidence="2">
    <location>
        <begin position="149"/>
        <end position="171"/>
    </location>
</feature>
<keyword evidence="2" id="KW-1133">Transmembrane helix</keyword>
<evidence type="ECO:0008006" key="5">
    <source>
        <dbReference type="Google" id="ProtNLM"/>
    </source>
</evidence>
<organism evidence="3 4">
    <name type="scientific">Marinobacter litoralis</name>
    <dbReference type="NCBI Taxonomy" id="187981"/>
    <lineage>
        <taxon>Bacteria</taxon>
        <taxon>Pseudomonadati</taxon>
        <taxon>Pseudomonadota</taxon>
        <taxon>Gammaproteobacteria</taxon>
        <taxon>Pseudomonadales</taxon>
        <taxon>Marinobacteraceae</taxon>
        <taxon>Marinobacter</taxon>
    </lineage>
</organism>
<proteinExistence type="predicted"/>
<name>A0A3M2RD54_9GAMM</name>
<keyword evidence="2" id="KW-0472">Membrane</keyword>
<feature type="transmembrane region" description="Helical" evidence="2">
    <location>
        <begin position="115"/>
        <end position="137"/>
    </location>
</feature>
<sequence>MPDSPYYSSTALCPGGDSRRVRRGDLDKRSRSFRFQWAAGQKLSKTYSPDLVPAGFLRTWHAKDIDADVELGERNAQRLRDEGKCDKPIGWIDHESIRYATLPSSSWHLLLLKVFAKYIIILGAAALFIDFLSIVFFGGRSLEGYITNAYIPVILYIGGPCALIWGAISLIERLFPSVIYKDPKGPLWEFNRRRGLVTVFRNPKKKRDAGQIAWQSPFSEFDGYVHSGPTHQGLPLYYGAMVHRYREEALTLTAFQAASANDEDHKALWNFWLQYMDSTAPLPDIPLFEPHRDKDPVTAEHDKRTGRDPRYWRDMDSATYKQKTDEMYKRCLKTFG</sequence>
<evidence type="ECO:0000256" key="2">
    <source>
        <dbReference type="SAM" id="Phobius"/>
    </source>
</evidence>
<protein>
    <recommendedName>
        <fullName evidence="5">Transmembrane protein</fullName>
    </recommendedName>
</protein>
<keyword evidence="2" id="KW-0812">Transmembrane</keyword>
<evidence type="ECO:0000256" key="1">
    <source>
        <dbReference type="SAM" id="MobiDB-lite"/>
    </source>
</evidence>
<evidence type="ECO:0000313" key="3">
    <source>
        <dbReference type="EMBL" id="RMJ03079.1"/>
    </source>
</evidence>
<accession>A0A3M2RD54</accession>
<gene>
    <name evidence="3" type="ORF">DOQ08_02544</name>
</gene>
<dbReference type="Proteomes" id="UP000265903">
    <property type="component" value="Unassembled WGS sequence"/>
</dbReference>
<dbReference type="AlphaFoldDB" id="A0A3M2RD54"/>
<feature type="region of interest" description="Disordered" evidence="1">
    <location>
        <begin position="289"/>
        <end position="308"/>
    </location>
</feature>
<keyword evidence="4" id="KW-1185">Reference proteome</keyword>